<dbReference type="EMBL" id="JANBVB010003362">
    <property type="protein sequence ID" value="KAJ2879221.1"/>
    <property type="molecule type" value="Genomic_DNA"/>
</dbReference>
<sequence>MNFDQHDDGSLVVAAPEEAPGNNSGDGFIPALIAATRRKRDIQIFRFQNPVDAPDGAISGTHSAANMSSTLRTGAGSAMAGTSRSNSNRHSRNSSIGNGAESSFMATVRSRLEGNAAATPIAEEDADDGAEDTGAKELGMCSVADNDLSEDDEVDMVLDIAVNAMMESISTSQAVMQIRCPKCPETEPTISSQEWETHRDWHIARHLQEKELRHDTVAQQLQRAFPVGSGRIHYGGSGSGDSGGSGSPRPVPKKAKLDGEQKRRQQTIGETWK</sequence>
<gene>
    <name evidence="1" type="ORF">IWW38_006158</name>
</gene>
<proteinExistence type="predicted"/>
<protein>
    <submittedName>
        <fullName evidence="1">Uncharacterized protein</fullName>
    </submittedName>
</protein>
<name>A0ACC1LT37_9FUNG</name>
<evidence type="ECO:0000313" key="1">
    <source>
        <dbReference type="EMBL" id="KAJ2879221.1"/>
    </source>
</evidence>
<keyword evidence="2" id="KW-1185">Reference proteome</keyword>
<organism evidence="1 2">
    <name type="scientific">Coemansia aciculifera</name>
    <dbReference type="NCBI Taxonomy" id="417176"/>
    <lineage>
        <taxon>Eukaryota</taxon>
        <taxon>Fungi</taxon>
        <taxon>Fungi incertae sedis</taxon>
        <taxon>Zoopagomycota</taxon>
        <taxon>Kickxellomycotina</taxon>
        <taxon>Kickxellomycetes</taxon>
        <taxon>Kickxellales</taxon>
        <taxon>Kickxellaceae</taxon>
        <taxon>Coemansia</taxon>
    </lineage>
</organism>
<reference evidence="1" key="1">
    <citation type="submission" date="2022-07" db="EMBL/GenBank/DDBJ databases">
        <title>Phylogenomic reconstructions and comparative analyses of Kickxellomycotina fungi.</title>
        <authorList>
            <person name="Reynolds N.K."/>
            <person name="Stajich J.E."/>
            <person name="Barry K."/>
            <person name="Grigoriev I.V."/>
            <person name="Crous P."/>
            <person name="Smith M.E."/>
        </authorList>
    </citation>
    <scope>NUCLEOTIDE SEQUENCE</scope>
    <source>
        <strain evidence="1">CBS 190363</strain>
    </source>
</reference>
<accession>A0ACC1LT37</accession>
<dbReference type="Proteomes" id="UP001139981">
    <property type="component" value="Unassembled WGS sequence"/>
</dbReference>
<comment type="caution">
    <text evidence="1">The sequence shown here is derived from an EMBL/GenBank/DDBJ whole genome shotgun (WGS) entry which is preliminary data.</text>
</comment>
<evidence type="ECO:0000313" key="2">
    <source>
        <dbReference type="Proteomes" id="UP001139981"/>
    </source>
</evidence>